<evidence type="ECO:0000313" key="13">
    <source>
        <dbReference type="EMBL" id="KAF8665214.1"/>
    </source>
</evidence>
<feature type="signal peptide" evidence="11">
    <location>
        <begin position="1"/>
        <end position="22"/>
    </location>
</feature>
<dbReference type="FunFam" id="3.80.10.10:FF:000095">
    <property type="entry name" value="LRR receptor-like serine/threonine-protein kinase GSO1"/>
    <property type="match status" value="1"/>
</dbReference>
<gene>
    <name evidence="13" type="ORF">HU200_054110</name>
</gene>
<feature type="domain" description="Leucine-rich repeat-containing N-terminal plant-type" evidence="12">
    <location>
        <begin position="35"/>
        <end position="81"/>
    </location>
</feature>
<keyword evidence="4" id="KW-0433">Leucine-rich repeat</keyword>
<evidence type="ECO:0000256" key="5">
    <source>
        <dbReference type="ARBA" id="ARBA00022692"/>
    </source>
</evidence>
<evidence type="ECO:0000256" key="9">
    <source>
        <dbReference type="ARBA" id="ARBA00023136"/>
    </source>
</evidence>
<dbReference type="GO" id="GO:0099402">
    <property type="term" value="P:plant organ development"/>
    <property type="evidence" value="ECO:0007669"/>
    <property type="project" value="UniProtKB-ARBA"/>
</dbReference>
<evidence type="ECO:0000256" key="10">
    <source>
        <dbReference type="ARBA" id="ARBA00023180"/>
    </source>
</evidence>
<dbReference type="Gene3D" id="3.80.10.10">
    <property type="entry name" value="Ribonuclease Inhibitor"/>
    <property type="match status" value="3"/>
</dbReference>
<dbReference type="InterPro" id="IPR046956">
    <property type="entry name" value="RLP23-like"/>
</dbReference>
<keyword evidence="9" id="KW-0472">Membrane</keyword>
<dbReference type="Pfam" id="PF00560">
    <property type="entry name" value="LRR_1"/>
    <property type="match status" value="7"/>
</dbReference>
<proteinExistence type="inferred from homology"/>
<keyword evidence="8" id="KW-1133">Transmembrane helix</keyword>
<evidence type="ECO:0000256" key="8">
    <source>
        <dbReference type="ARBA" id="ARBA00022989"/>
    </source>
</evidence>
<dbReference type="AlphaFoldDB" id="A0A835AVT3"/>
<accession>A0A835AVT3</accession>
<reference evidence="13" key="1">
    <citation type="submission" date="2020-07" db="EMBL/GenBank/DDBJ databases">
        <title>Genome sequence and genetic diversity analysis of an under-domesticated orphan crop, white fonio (Digitaria exilis).</title>
        <authorList>
            <person name="Bennetzen J.L."/>
            <person name="Chen S."/>
            <person name="Ma X."/>
            <person name="Wang X."/>
            <person name="Yssel A.E.J."/>
            <person name="Chaluvadi S.R."/>
            <person name="Johnson M."/>
            <person name="Gangashetty P."/>
            <person name="Hamidou F."/>
            <person name="Sanogo M.D."/>
            <person name="Zwaenepoel A."/>
            <person name="Wallace J."/>
            <person name="Van De Peer Y."/>
            <person name="Van Deynze A."/>
        </authorList>
    </citation>
    <scope>NUCLEOTIDE SEQUENCE</scope>
    <source>
        <tissue evidence="13">Leaves</tissue>
    </source>
</reference>
<dbReference type="InterPro" id="IPR003591">
    <property type="entry name" value="Leu-rich_rpt_typical-subtyp"/>
</dbReference>
<evidence type="ECO:0000256" key="2">
    <source>
        <dbReference type="ARBA" id="ARBA00009592"/>
    </source>
</evidence>
<keyword evidence="3" id="KW-1003">Cell membrane</keyword>
<comment type="caution">
    <text evidence="13">The sequence shown here is derived from an EMBL/GenBank/DDBJ whole genome shotgun (WGS) entry which is preliminary data.</text>
</comment>
<dbReference type="PANTHER" id="PTHR48063:SF40">
    <property type="entry name" value="LEUCINE-RICH REPEAT-CONTAINING N-TERMINAL PLANT-TYPE DOMAIN-CONTAINING PROTEIN"/>
    <property type="match status" value="1"/>
</dbReference>
<dbReference type="Proteomes" id="UP000636709">
    <property type="component" value="Unassembled WGS sequence"/>
</dbReference>
<name>A0A835AVT3_9POAL</name>
<sequence length="824" mass="92632">MPFLSAAAAAACVVFLVTGALALQQPRPYPSYWLPHERDALLVFKQAITSDPAGILASWPERDDHHRHEQDCCRWRGVRCSNKTGHVLELDLRNVGLVGEISNSLLSLEHLQHLDLSMNNLEGSTGRVPEFLGSLENLRYLNLSGILFSGTVPPQLGNLSKLQYLDLSAMGDVRSTDVSWLTRLQFLLYLDLSWVNLSTVSDWPRVLNMIPSLKELHLSYCSLASANQSLTHLNFTGLEVLDLYNNDFEHSIESCWFWNIRNLKYLNLAGCSLYGRFPAALEQMTSLRVLDFSDNHGERKRNMTVNLKKLCKLEILNLQESRSYGDVTELFDKLPVCSSNKLKELHLGSNNLTGVFPNWMGQLTALVILDLRGNNISVPLPAFIGQLAALRTLDLSHNHLDGVITAEHFFNAKSLQYIDLSHNFLKIEISKEWQPPFRLSTAMFASCQLGPLFPAWLQWQVDIVYLDLSRTGIAGTLPQWFANTFSNAIDLDLSNNQINGVLPRNMDSMSLSYLHLGSNQLTSQIPPLPRNLTYLNMSMNSLSGPLPTDFGFPYLQVLSLFSNQITGYIPRSICKYRISVLELSNNNFSGKFPSFVQNCTALQVLDLAGNKFYGRLPPWIGNLKSIRFLRLRRNMFSGNISIDMTSLKCLQYLDIAHNGISGSLPRNLIGAMGSLESLDLSRNKLSGEIPESLSNLTFLSYMGLSYNNLAGRIPSGSQLDTLYSENPAMYTGNAGLCRPPLQKNCSRNDLSKKGHTEINEDHGQDFFYVGVECGFIVGLWVVFCTQLLKEGWRIAYFHLSDKVCDNLFVLMVVSSVFWQDLPRR</sequence>
<keyword evidence="14" id="KW-1185">Reference proteome</keyword>
<dbReference type="PROSITE" id="PS51450">
    <property type="entry name" value="LRR"/>
    <property type="match status" value="1"/>
</dbReference>
<keyword evidence="5" id="KW-0812">Transmembrane</keyword>
<dbReference type="Pfam" id="PF08263">
    <property type="entry name" value="LRRNT_2"/>
    <property type="match status" value="1"/>
</dbReference>
<evidence type="ECO:0000259" key="12">
    <source>
        <dbReference type="Pfam" id="PF08263"/>
    </source>
</evidence>
<protein>
    <recommendedName>
        <fullName evidence="12">Leucine-rich repeat-containing N-terminal plant-type domain-containing protein</fullName>
    </recommendedName>
</protein>
<dbReference type="FunFam" id="3.80.10.10:FF:000041">
    <property type="entry name" value="LRR receptor-like serine/threonine-protein kinase ERECTA"/>
    <property type="match status" value="1"/>
</dbReference>
<evidence type="ECO:0000256" key="1">
    <source>
        <dbReference type="ARBA" id="ARBA00004251"/>
    </source>
</evidence>
<dbReference type="InterPro" id="IPR001611">
    <property type="entry name" value="Leu-rich_rpt"/>
</dbReference>
<dbReference type="GO" id="GO:0009653">
    <property type="term" value="P:anatomical structure morphogenesis"/>
    <property type="evidence" value="ECO:0007669"/>
    <property type="project" value="UniProtKB-ARBA"/>
</dbReference>
<keyword evidence="6 11" id="KW-0732">Signal</keyword>
<dbReference type="FunFam" id="3.80.10.10:FF:000649">
    <property type="entry name" value="Leucine Rich Repeat family protein"/>
    <property type="match status" value="1"/>
</dbReference>
<keyword evidence="10" id="KW-0325">Glycoprotein</keyword>
<evidence type="ECO:0000256" key="3">
    <source>
        <dbReference type="ARBA" id="ARBA00022475"/>
    </source>
</evidence>
<dbReference type="FunFam" id="3.80.10.10:FF:000400">
    <property type="entry name" value="Nuclear pore complex protein NUP107"/>
    <property type="match status" value="1"/>
</dbReference>
<dbReference type="PRINTS" id="PR00019">
    <property type="entry name" value="LEURICHRPT"/>
</dbReference>
<dbReference type="SMART" id="SM00369">
    <property type="entry name" value="LRR_TYP"/>
    <property type="match status" value="7"/>
</dbReference>
<keyword evidence="7" id="KW-0677">Repeat</keyword>
<feature type="chain" id="PRO_5032607708" description="Leucine-rich repeat-containing N-terminal plant-type domain-containing protein" evidence="11">
    <location>
        <begin position="23"/>
        <end position="824"/>
    </location>
</feature>
<dbReference type="EMBL" id="JACEFO010002331">
    <property type="protein sequence ID" value="KAF8665214.1"/>
    <property type="molecule type" value="Genomic_DNA"/>
</dbReference>
<dbReference type="GO" id="GO:0005886">
    <property type="term" value="C:plasma membrane"/>
    <property type="evidence" value="ECO:0007669"/>
    <property type="project" value="UniProtKB-SubCell"/>
</dbReference>
<evidence type="ECO:0000256" key="6">
    <source>
        <dbReference type="ARBA" id="ARBA00022729"/>
    </source>
</evidence>
<organism evidence="13 14">
    <name type="scientific">Digitaria exilis</name>
    <dbReference type="NCBI Taxonomy" id="1010633"/>
    <lineage>
        <taxon>Eukaryota</taxon>
        <taxon>Viridiplantae</taxon>
        <taxon>Streptophyta</taxon>
        <taxon>Embryophyta</taxon>
        <taxon>Tracheophyta</taxon>
        <taxon>Spermatophyta</taxon>
        <taxon>Magnoliopsida</taxon>
        <taxon>Liliopsida</taxon>
        <taxon>Poales</taxon>
        <taxon>Poaceae</taxon>
        <taxon>PACMAD clade</taxon>
        <taxon>Panicoideae</taxon>
        <taxon>Panicodae</taxon>
        <taxon>Paniceae</taxon>
        <taxon>Anthephorinae</taxon>
        <taxon>Digitaria</taxon>
    </lineage>
</organism>
<evidence type="ECO:0000256" key="11">
    <source>
        <dbReference type="SAM" id="SignalP"/>
    </source>
</evidence>
<dbReference type="SUPFAM" id="SSF52047">
    <property type="entry name" value="RNI-like"/>
    <property type="match status" value="1"/>
</dbReference>
<dbReference type="Pfam" id="PF13855">
    <property type="entry name" value="LRR_8"/>
    <property type="match status" value="3"/>
</dbReference>
<comment type="similarity">
    <text evidence="2">Belongs to the RLP family.</text>
</comment>
<dbReference type="SUPFAM" id="SSF52058">
    <property type="entry name" value="L domain-like"/>
    <property type="match status" value="1"/>
</dbReference>
<dbReference type="PANTHER" id="PTHR48063">
    <property type="entry name" value="LRR RECEPTOR-LIKE KINASE"/>
    <property type="match status" value="1"/>
</dbReference>
<comment type="subcellular location">
    <subcellularLocation>
        <location evidence="1">Cell membrane</location>
        <topology evidence="1">Single-pass type I membrane protein</topology>
    </subcellularLocation>
</comment>
<dbReference type="InterPro" id="IPR032675">
    <property type="entry name" value="LRR_dom_sf"/>
</dbReference>
<evidence type="ECO:0000256" key="7">
    <source>
        <dbReference type="ARBA" id="ARBA00022737"/>
    </source>
</evidence>
<evidence type="ECO:0000256" key="4">
    <source>
        <dbReference type="ARBA" id="ARBA00022614"/>
    </source>
</evidence>
<dbReference type="InterPro" id="IPR013210">
    <property type="entry name" value="LRR_N_plant-typ"/>
</dbReference>
<evidence type="ECO:0000313" key="14">
    <source>
        <dbReference type="Proteomes" id="UP000636709"/>
    </source>
</evidence>
<dbReference type="OrthoDB" id="655010at2759"/>